<dbReference type="EMBL" id="GEZM01037130">
    <property type="protein sequence ID" value="JAV82153.1"/>
    <property type="molecule type" value="Transcribed_RNA"/>
</dbReference>
<keyword evidence="1" id="KW-0732">Signal</keyword>
<proteinExistence type="predicted"/>
<evidence type="ECO:0000313" key="2">
    <source>
        <dbReference type="EMBL" id="JAV82153.1"/>
    </source>
</evidence>
<organism evidence="2">
    <name type="scientific">Photinus pyralis</name>
    <name type="common">Common eastern firefly</name>
    <name type="synonym">Lampyris pyralis</name>
    <dbReference type="NCBI Taxonomy" id="7054"/>
    <lineage>
        <taxon>Eukaryota</taxon>
        <taxon>Metazoa</taxon>
        <taxon>Ecdysozoa</taxon>
        <taxon>Arthropoda</taxon>
        <taxon>Hexapoda</taxon>
        <taxon>Insecta</taxon>
        <taxon>Pterygota</taxon>
        <taxon>Neoptera</taxon>
        <taxon>Endopterygota</taxon>
        <taxon>Coleoptera</taxon>
        <taxon>Polyphaga</taxon>
        <taxon>Elateriformia</taxon>
        <taxon>Elateroidea</taxon>
        <taxon>Lampyridae</taxon>
        <taxon>Lampyrinae</taxon>
        <taxon>Photinus</taxon>
    </lineage>
</organism>
<accession>A0A1Y1M8X5</accession>
<evidence type="ECO:0000256" key="1">
    <source>
        <dbReference type="SAM" id="SignalP"/>
    </source>
</evidence>
<protein>
    <submittedName>
        <fullName evidence="2">Uncharacterized protein</fullName>
    </submittedName>
</protein>
<feature type="signal peptide" evidence="1">
    <location>
        <begin position="1"/>
        <end position="19"/>
    </location>
</feature>
<reference evidence="2" key="1">
    <citation type="journal article" date="2016" name="Sci. Rep.">
        <title>Molecular characterization of firefly nuptial gifts: a multi-omics approach sheds light on postcopulatory sexual selection.</title>
        <authorList>
            <person name="Al-Wathiqui N."/>
            <person name="Fallon T.R."/>
            <person name="South A."/>
            <person name="Weng J.K."/>
            <person name="Lewis S.M."/>
        </authorList>
    </citation>
    <scope>NUCLEOTIDE SEQUENCE</scope>
</reference>
<sequence>MNCLIFVTSTLLFVSHVRSEFSNSSQNQSLESLQNFSTDIPIAIDDSNTTTADVTNDTSTTNISISDTNTTLTYATKEENEDSDRMVLRTIECKEIARQTRSGQLTLFKYHSIAEIYITSLFKCAILDLDLNDLLRTAEEVHKELSDDEGVIA</sequence>
<name>A0A1Y1M8X5_PHOPY</name>
<dbReference type="AlphaFoldDB" id="A0A1Y1M8X5"/>
<feature type="chain" id="PRO_5012824363" evidence="1">
    <location>
        <begin position="20"/>
        <end position="153"/>
    </location>
</feature>